<name>A0A7G9WKU4_9FIRM</name>
<evidence type="ECO:0000313" key="3">
    <source>
        <dbReference type="Proteomes" id="UP000516046"/>
    </source>
</evidence>
<accession>A0A7G9WKU4</accession>
<dbReference type="Gene3D" id="1.10.10.60">
    <property type="entry name" value="Homeodomain-like"/>
    <property type="match status" value="1"/>
</dbReference>
<dbReference type="RefSeq" id="WP_212508372.1">
    <property type="nucleotide sequence ID" value="NZ_CP060696.1"/>
</dbReference>
<proteinExistence type="predicted"/>
<keyword evidence="3" id="KW-1185">Reference proteome</keyword>
<gene>
    <name evidence="2" type="ORF">H6X83_06830</name>
</gene>
<feature type="domain" description="Transposase IS30-like HTH" evidence="1">
    <location>
        <begin position="15"/>
        <end position="46"/>
    </location>
</feature>
<dbReference type="EMBL" id="CP060696">
    <property type="protein sequence ID" value="QNO19306.1"/>
    <property type="molecule type" value="Genomic_DNA"/>
</dbReference>
<dbReference type="Proteomes" id="UP000516046">
    <property type="component" value="Chromosome"/>
</dbReference>
<dbReference type="KEGG" id="caml:H6X83_06830"/>
<dbReference type="Pfam" id="PF13936">
    <property type="entry name" value="HTH_38"/>
    <property type="match status" value="1"/>
</dbReference>
<evidence type="ECO:0000259" key="1">
    <source>
        <dbReference type="Pfam" id="PF13936"/>
    </source>
</evidence>
<evidence type="ECO:0000313" key="2">
    <source>
        <dbReference type="EMBL" id="QNO19306.1"/>
    </source>
</evidence>
<dbReference type="InterPro" id="IPR025246">
    <property type="entry name" value="IS30-like_HTH"/>
</dbReference>
<reference evidence="2 3" key="1">
    <citation type="submission" date="2020-08" db="EMBL/GenBank/DDBJ databases">
        <authorList>
            <person name="Ren C."/>
            <person name="Gu Y."/>
            <person name="Xu Y."/>
        </authorList>
    </citation>
    <scope>NUCLEOTIDE SEQUENCE [LARGE SCALE GENOMIC DNA]</scope>
    <source>
        <strain evidence="2 3">LBM18003</strain>
    </source>
</reference>
<sequence>MDKPYSITELEERKRGQHLGSEERGAIERLKRIGLSNRAIAREINCYICAAGRKLTFHRENTERSWQGHSDGRITAAAAVQAVRVVQPAAKQRATDQKNCKLKQIYSG</sequence>
<dbReference type="AlphaFoldDB" id="A0A7G9WKU4"/>
<organism evidence="2 3">
    <name type="scientific">Caproicibacterium amylolyticum</name>
    <dbReference type="NCBI Taxonomy" id="2766537"/>
    <lineage>
        <taxon>Bacteria</taxon>
        <taxon>Bacillati</taxon>
        <taxon>Bacillota</taxon>
        <taxon>Clostridia</taxon>
        <taxon>Eubacteriales</taxon>
        <taxon>Oscillospiraceae</taxon>
        <taxon>Caproicibacterium</taxon>
    </lineage>
</organism>
<protein>
    <submittedName>
        <fullName evidence="2">Helix-turn-helix domain-containing protein</fullName>
    </submittedName>
</protein>